<dbReference type="InterPro" id="IPR003594">
    <property type="entry name" value="HATPase_dom"/>
</dbReference>
<dbReference type="RefSeq" id="WP_380762906.1">
    <property type="nucleotide sequence ID" value="NZ_JBHSRF010000112.1"/>
</dbReference>
<keyword evidence="1" id="KW-0808">Transferase</keyword>
<dbReference type="PANTHER" id="PTHR35526">
    <property type="entry name" value="ANTI-SIGMA-F FACTOR RSBW-RELATED"/>
    <property type="match status" value="1"/>
</dbReference>
<accession>A0ABW1NUV1</accession>
<dbReference type="CDD" id="cd16936">
    <property type="entry name" value="HATPase_RsbW-like"/>
    <property type="match status" value="1"/>
</dbReference>
<feature type="domain" description="Histidine kinase/HSP90-like ATPase" evidence="2">
    <location>
        <begin position="12"/>
        <end position="127"/>
    </location>
</feature>
<dbReference type="SUPFAM" id="SSF55874">
    <property type="entry name" value="ATPase domain of HSP90 chaperone/DNA topoisomerase II/histidine kinase"/>
    <property type="match status" value="1"/>
</dbReference>
<evidence type="ECO:0000313" key="4">
    <source>
        <dbReference type="Proteomes" id="UP001596137"/>
    </source>
</evidence>
<reference evidence="4" key="1">
    <citation type="journal article" date="2019" name="Int. J. Syst. Evol. Microbiol.">
        <title>The Global Catalogue of Microorganisms (GCM) 10K type strain sequencing project: providing services to taxonomists for standard genome sequencing and annotation.</title>
        <authorList>
            <consortium name="The Broad Institute Genomics Platform"/>
            <consortium name="The Broad Institute Genome Sequencing Center for Infectious Disease"/>
            <person name="Wu L."/>
            <person name="Ma J."/>
        </authorList>
    </citation>
    <scope>NUCLEOTIDE SEQUENCE [LARGE SCALE GENOMIC DNA]</scope>
    <source>
        <strain evidence="4">JCM 30346</strain>
    </source>
</reference>
<protein>
    <submittedName>
        <fullName evidence="3">ATP-binding protein</fullName>
    </submittedName>
</protein>
<dbReference type="PANTHER" id="PTHR35526:SF3">
    <property type="entry name" value="ANTI-SIGMA-F FACTOR RSBW"/>
    <property type="match status" value="1"/>
</dbReference>
<comment type="caution">
    <text evidence="3">The sequence shown here is derived from an EMBL/GenBank/DDBJ whole genome shotgun (WGS) entry which is preliminary data.</text>
</comment>
<dbReference type="Gene3D" id="3.30.565.10">
    <property type="entry name" value="Histidine kinase-like ATPase, C-terminal domain"/>
    <property type="match status" value="1"/>
</dbReference>
<gene>
    <name evidence="3" type="ORF">ACFP1K_38185</name>
</gene>
<dbReference type="Pfam" id="PF13581">
    <property type="entry name" value="HATPase_c_2"/>
    <property type="match status" value="1"/>
</dbReference>
<dbReference type="GO" id="GO:0005524">
    <property type="term" value="F:ATP binding"/>
    <property type="evidence" value="ECO:0007669"/>
    <property type="project" value="UniProtKB-KW"/>
</dbReference>
<dbReference type="Proteomes" id="UP001596137">
    <property type="component" value="Unassembled WGS sequence"/>
</dbReference>
<dbReference type="InterPro" id="IPR036890">
    <property type="entry name" value="HATPase_C_sf"/>
</dbReference>
<dbReference type="EMBL" id="JBHSRF010000112">
    <property type="protein sequence ID" value="MFC6087046.1"/>
    <property type="molecule type" value="Genomic_DNA"/>
</dbReference>
<proteinExistence type="predicted"/>
<keyword evidence="1" id="KW-0418">Kinase</keyword>
<sequence>MNLLGCVDLSGRPGSVALAREYTCELLRVAGGPYGDDVALLVGEVTANAVKHSDSGRLPGGTVRLRVYGDGRAVRVEVIDEGSATTAPRIPERTDPLVEGGRGLWLVQELSSAWGWRQDGAHRVVWFEIG</sequence>
<dbReference type="InterPro" id="IPR050267">
    <property type="entry name" value="Anti-sigma-factor_SerPK"/>
</dbReference>
<keyword evidence="3" id="KW-0547">Nucleotide-binding</keyword>
<organism evidence="3 4">
    <name type="scientific">Sphaerisporangium aureirubrum</name>
    <dbReference type="NCBI Taxonomy" id="1544736"/>
    <lineage>
        <taxon>Bacteria</taxon>
        <taxon>Bacillati</taxon>
        <taxon>Actinomycetota</taxon>
        <taxon>Actinomycetes</taxon>
        <taxon>Streptosporangiales</taxon>
        <taxon>Streptosporangiaceae</taxon>
        <taxon>Sphaerisporangium</taxon>
    </lineage>
</organism>
<keyword evidence="1" id="KW-0723">Serine/threonine-protein kinase</keyword>
<evidence type="ECO:0000256" key="1">
    <source>
        <dbReference type="ARBA" id="ARBA00022527"/>
    </source>
</evidence>
<name>A0ABW1NUV1_9ACTN</name>
<keyword evidence="4" id="KW-1185">Reference proteome</keyword>
<keyword evidence="3" id="KW-0067">ATP-binding</keyword>
<evidence type="ECO:0000313" key="3">
    <source>
        <dbReference type="EMBL" id="MFC6087046.1"/>
    </source>
</evidence>
<evidence type="ECO:0000259" key="2">
    <source>
        <dbReference type="Pfam" id="PF13581"/>
    </source>
</evidence>